<gene>
    <name evidence="1" type="ORF">KME65_04780</name>
</gene>
<evidence type="ECO:0000313" key="2">
    <source>
        <dbReference type="Proteomes" id="UP000770889"/>
    </source>
</evidence>
<dbReference type="GO" id="GO:0009116">
    <property type="term" value="P:nucleoside metabolic process"/>
    <property type="evidence" value="ECO:0007669"/>
    <property type="project" value="InterPro"/>
</dbReference>
<dbReference type="AlphaFoldDB" id="A0A944MBA4"/>
<comment type="caution">
    <text evidence="1">The sequence shown here is derived from an EMBL/GenBank/DDBJ whole genome shotgun (WGS) entry which is preliminary data.</text>
</comment>
<evidence type="ECO:0000313" key="1">
    <source>
        <dbReference type="EMBL" id="MBT2988257.1"/>
    </source>
</evidence>
<evidence type="ECO:0008006" key="3">
    <source>
        <dbReference type="Google" id="ProtNLM"/>
    </source>
</evidence>
<proteinExistence type="predicted"/>
<dbReference type="SUPFAM" id="SSF53167">
    <property type="entry name" value="Purine and uridine phosphorylases"/>
    <property type="match status" value="1"/>
</dbReference>
<accession>A0A944MBA4</accession>
<reference evidence="1 2" key="1">
    <citation type="submission" date="2021-05" db="EMBL/GenBank/DDBJ databases">
        <title>Genetic and Functional Diversity in Clade A Lucinid endosymbionts from the Bahamas.</title>
        <authorList>
            <person name="Giani N.M."/>
            <person name="Engel A.S."/>
            <person name="Campbell B.J."/>
        </authorList>
    </citation>
    <scope>NUCLEOTIDE SEQUENCE [LARGE SCALE GENOMIC DNA]</scope>
    <source>
        <strain evidence="1">LUC16012Gg_MoonRockCtena</strain>
    </source>
</reference>
<dbReference type="Gene3D" id="3.40.50.1580">
    <property type="entry name" value="Nucleoside phosphorylase domain"/>
    <property type="match status" value="1"/>
</dbReference>
<dbReference type="InterPro" id="IPR035994">
    <property type="entry name" value="Nucleoside_phosphorylase_sf"/>
</dbReference>
<organism evidence="1 2">
    <name type="scientific">Candidatus Thiodiazotropha taylori</name>
    <dbReference type="NCBI Taxonomy" id="2792791"/>
    <lineage>
        <taxon>Bacteria</taxon>
        <taxon>Pseudomonadati</taxon>
        <taxon>Pseudomonadota</taxon>
        <taxon>Gammaproteobacteria</taxon>
        <taxon>Chromatiales</taxon>
        <taxon>Sedimenticolaceae</taxon>
        <taxon>Candidatus Thiodiazotropha</taxon>
    </lineage>
</organism>
<sequence length="171" mass="18397">MPLYSADAVRLVITGPGATAAAQGVRYVHDVRPHSHAHWINIGICGHGTLAVGTPILVDRIVDVQGGGEWSLPLTHPLFNCVGPLACVPQPQAEYEAEMAYDMESCGFIEAVTAINSLTSATVMKIVSDNPDNDVQQISGKYVRRLVQQHLGLIRSLIDSPQSNDSYPVPQ</sequence>
<dbReference type="GO" id="GO:0003824">
    <property type="term" value="F:catalytic activity"/>
    <property type="evidence" value="ECO:0007669"/>
    <property type="project" value="InterPro"/>
</dbReference>
<dbReference type="EMBL" id="JAHHGM010000003">
    <property type="protein sequence ID" value="MBT2988257.1"/>
    <property type="molecule type" value="Genomic_DNA"/>
</dbReference>
<dbReference type="Proteomes" id="UP000770889">
    <property type="component" value="Unassembled WGS sequence"/>
</dbReference>
<protein>
    <recommendedName>
        <fullName evidence="3">Nucleoside phosphorylase domain-containing protein</fullName>
    </recommendedName>
</protein>
<name>A0A944MBA4_9GAMM</name>